<dbReference type="Gene3D" id="2.40.70.10">
    <property type="entry name" value="Acid Proteases"/>
    <property type="match status" value="1"/>
</dbReference>
<name>A0ABQ5G6H2_9ASTR</name>
<keyword evidence="3" id="KW-1185">Reference proteome</keyword>
<sequence>MEVIQAFYNEKSQIPPPIIIPPKPQEFFLPEGLLSPTKLSSSTLFQPQTFEIGESSQKLTIKRHKEQIQDILNNLDAIPIERIEHIENGIEGLGKGTIIIQQDFDALEAELQQAHYSDIPKLQENNIGCIHKIFSSPYGLARMEKMPPKRASTTEAPAMTQDAIRKLVDDSVTSALEAQATTMANASNPDRNTNPTGNPTVKTGNYKEFNYLPPFTLMYRMTTRESLTTEELSTTAPAATTTTATPTIATTIAKTEGKKLVEPMLLLHQKTIGYEIDLMPIKLGSFDVVIGMDWLSKYHAKILCDEKVVHIPINDETLIIRVMEKKSDEKRLEVIPVVKEFPDVFPEDLPGLPPVRQVEFQIDLIPGAAPVARTPYRLAPSKMQSLLTTQELNPAKVIRPSTSPWGLLSYLLKRNTNLSDLLSITERL</sequence>
<dbReference type="Pfam" id="PF08284">
    <property type="entry name" value="RVP_2"/>
    <property type="match status" value="1"/>
</dbReference>
<dbReference type="PANTHER" id="PTHR15503">
    <property type="entry name" value="LDOC1 RELATED"/>
    <property type="match status" value="1"/>
</dbReference>
<dbReference type="Proteomes" id="UP001151760">
    <property type="component" value="Unassembled WGS sequence"/>
</dbReference>
<gene>
    <name evidence="2" type="ORF">Tco_1030526</name>
</gene>
<keyword evidence="2" id="KW-0695">RNA-directed DNA polymerase</keyword>
<dbReference type="InterPro" id="IPR032567">
    <property type="entry name" value="RTL1-rel"/>
</dbReference>
<dbReference type="PANTHER" id="PTHR15503:SF45">
    <property type="entry name" value="RNA-DIRECTED DNA POLYMERASE HOMOLOG"/>
    <property type="match status" value="1"/>
</dbReference>
<protein>
    <submittedName>
        <fullName evidence="2">Reverse transcriptase domain-containing protein</fullName>
    </submittedName>
</protein>
<evidence type="ECO:0000313" key="2">
    <source>
        <dbReference type="EMBL" id="GJT71240.1"/>
    </source>
</evidence>
<dbReference type="SUPFAM" id="SSF56672">
    <property type="entry name" value="DNA/RNA polymerases"/>
    <property type="match status" value="1"/>
</dbReference>
<keyword evidence="2" id="KW-0548">Nucleotidyltransferase</keyword>
<reference evidence="2" key="2">
    <citation type="submission" date="2022-01" db="EMBL/GenBank/DDBJ databases">
        <authorList>
            <person name="Yamashiro T."/>
            <person name="Shiraishi A."/>
            <person name="Satake H."/>
            <person name="Nakayama K."/>
        </authorList>
    </citation>
    <scope>NUCLEOTIDE SEQUENCE</scope>
</reference>
<evidence type="ECO:0000256" key="1">
    <source>
        <dbReference type="SAM" id="MobiDB-lite"/>
    </source>
</evidence>
<comment type="caution">
    <text evidence="2">The sequence shown here is derived from an EMBL/GenBank/DDBJ whole genome shotgun (WGS) entry which is preliminary data.</text>
</comment>
<proteinExistence type="predicted"/>
<accession>A0ABQ5G6H2</accession>
<dbReference type="EMBL" id="BQNB010018151">
    <property type="protein sequence ID" value="GJT71240.1"/>
    <property type="molecule type" value="Genomic_DNA"/>
</dbReference>
<dbReference type="GO" id="GO:0003964">
    <property type="term" value="F:RNA-directed DNA polymerase activity"/>
    <property type="evidence" value="ECO:0007669"/>
    <property type="project" value="UniProtKB-KW"/>
</dbReference>
<reference evidence="2" key="1">
    <citation type="journal article" date="2022" name="Int. J. Mol. Sci.">
        <title>Draft Genome of Tanacetum Coccineum: Genomic Comparison of Closely Related Tanacetum-Family Plants.</title>
        <authorList>
            <person name="Yamashiro T."/>
            <person name="Shiraishi A."/>
            <person name="Nakayama K."/>
            <person name="Satake H."/>
        </authorList>
    </citation>
    <scope>NUCLEOTIDE SEQUENCE</scope>
</reference>
<dbReference type="Gene3D" id="3.10.10.10">
    <property type="entry name" value="HIV Type 1 Reverse Transcriptase, subunit A, domain 1"/>
    <property type="match status" value="1"/>
</dbReference>
<dbReference type="InterPro" id="IPR043502">
    <property type="entry name" value="DNA/RNA_pol_sf"/>
</dbReference>
<keyword evidence="2" id="KW-0808">Transferase</keyword>
<organism evidence="2 3">
    <name type="scientific">Tanacetum coccineum</name>
    <dbReference type="NCBI Taxonomy" id="301880"/>
    <lineage>
        <taxon>Eukaryota</taxon>
        <taxon>Viridiplantae</taxon>
        <taxon>Streptophyta</taxon>
        <taxon>Embryophyta</taxon>
        <taxon>Tracheophyta</taxon>
        <taxon>Spermatophyta</taxon>
        <taxon>Magnoliopsida</taxon>
        <taxon>eudicotyledons</taxon>
        <taxon>Gunneridae</taxon>
        <taxon>Pentapetalae</taxon>
        <taxon>asterids</taxon>
        <taxon>campanulids</taxon>
        <taxon>Asterales</taxon>
        <taxon>Asteraceae</taxon>
        <taxon>Asteroideae</taxon>
        <taxon>Anthemideae</taxon>
        <taxon>Anthemidinae</taxon>
        <taxon>Tanacetum</taxon>
    </lineage>
</organism>
<feature type="region of interest" description="Disordered" evidence="1">
    <location>
        <begin position="182"/>
        <end position="203"/>
    </location>
</feature>
<dbReference type="InterPro" id="IPR021109">
    <property type="entry name" value="Peptidase_aspartic_dom_sf"/>
</dbReference>
<evidence type="ECO:0000313" key="3">
    <source>
        <dbReference type="Proteomes" id="UP001151760"/>
    </source>
</evidence>